<dbReference type="OrthoDB" id="2940757at2"/>
<organism evidence="2 4">
    <name type="scientific">Bacillus canaveralius</name>
    <dbReference type="NCBI Taxonomy" id="1403243"/>
    <lineage>
        <taxon>Bacteria</taxon>
        <taxon>Bacillati</taxon>
        <taxon>Bacillota</taxon>
        <taxon>Bacilli</taxon>
        <taxon>Bacillales</taxon>
        <taxon>Bacillaceae</taxon>
        <taxon>Bacillus</taxon>
    </lineage>
</organism>
<evidence type="ECO:0000313" key="3">
    <source>
        <dbReference type="EMBL" id="PLR97081.1"/>
    </source>
</evidence>
<protein>
    <recommendedName>
        <fullName evidence="1">DUF4097 domain-containing protein</fullName>
    </recommendedName>
</protein>
<keyword evidence="5" id="KW-1185">Reference proteome</keyword>
<evidence type="ECO:0000313" key="4">
    <source>
        <dbReference type="Proteomes" id="UP000234951"/>
    </source>
</evidence>
<gene>
    <name evidence="2" type="ORF">CU635_10555</name>
    <name evidence="3" type="ORF">CVD25_10640</name>
</gene>
<sequence length="285" mass="30972">MKRILIIFCIILGVYLLFFSSFNISSLLTGKDEQQARVTDNIDLIEIDVSSLDAVVIPEERDNVKAVLDGKGKVTVKERGDKITVDYDRKWYQGFGFFNTPTLAVYIPENYKEDMNIDIGSGTFNYDGGSAGNPAKLNHLSLHMGSGDVNIMNLDVKEYVQDVGSGSVVIETLTAEKGVFNVSSGDTMLSNYSGQLNADVSSGELIVQMAKLNDAINIDVSSGDVSLDLPADADFSLKGQVSSGDIYSDFDLKNQNTSKKLMEGTYGSGKHEINLNVSSGQINVF</sequence>
<evidence type="ECO:0000313" key="5">
    <source>
        <dbReference type="Proteomes" id="UP000235114"/>
    </source>
</evidence>
<feature type="domain" description="DUF4097" evidence="1">
    <location>
        <begin position="43"/>
        <end position="284"/>
    </location>
</feature>
<reference evidence="3 5" key="2">
    <citation type="submission" date="2017-12" db="EMBL/GenBank/DDBJ databases">
        <title>Comparative Functional Genomics of Dry Heat Resistant strains isolated from the Viking Spacecraft.</title>
        <authorList>
            <person name="Seuylemezian A."/>
            <person name="Cooper K."/>
            <person name="Vaishampayan P."/>
        </authorList>
    </citation>
    <scope>NUCLEOTIDE SEQUENCE [LARGE SCALE GENOMIC DNA]</scope>
    <source>
        <strain evidence="3 5">ATCC 29669</strain>
    </source>
</reference>
<dbReference type="EMBL" id="PGVA01000024">
    <property type="protein sequence ID" value="PLR82914.1"/>
    <property type="molecule type" value="Genomic_DNA"/>
</dbReference>
<comment type="caution">
    <text evidence="2">The sequence shown here is derived from an EMBL/GenBank/DDBJ whole genome shotgun (WGS) entry which is preliminary data.</text>
</comment>
<proteinExistence type="predicted"/>
<evidence type="ECO:0000313" key="2">
    <source>
        <dbReference type="EMBL" id="PLR82914.1"/>
    </source>
</evidence>
<dbReference type="Pfam" id="PF13349">
    <property type="entry name" value="DUF4097"/>
    <property type="match status" value="1"/>
</dbReference>
<dbReference type="EMBL" id="PGVD01000028">
    <property type="protein sequence ID" value="PLR97081.1"/>
    <property type="molecule type" value="Genomic_DNA"/>
</dbReference>
<name>A0A2N5GM69_9BACI</name>
<dbReference type="Gene3D" id="2.160.20.120">
    <property type="match status" value="1"/>
</dbReference>
<reference evidence="2 4" key="1">
    <citation type="submission" date="2017-11" db="EMBL/GenBank/DDBJ databases">
        <title>Comparitive Functional Genomics of Dry Heat Resistant strains isolated from the Viking Spacecraft.</title>
        <authorList>
            <person name="Seuylemezian A."/>
            <person name="Cooper K."/>
            <person name="Vaishampayan P."/>
        </authorList>
    </citation>
    <scope>NUCLEOTIDE SEQUENCE [LARGE SCALE GENOMIC DNA]</scope>
    <source>
        <strain evidence="2 4">M4.6</strain>
    </source>
</reference>
<dbReference type="RefSeq" id="WP_101577330.1">
    <property type="nucleotide sequence ID" value="NZ_PGVA01000024.1"/>
</dbReference>
<evidence type="ECO:0000259" key="1">
    <source>
        <dbReference type="Pfam" id="PF13349"/>
    </source>
</evidence>
<dbReference type="Proteomes" id="UP000235114">
    <property type="component" value="Unassembled WGS sequence"/>
</dbReference>
<dbReference type="Proteomes" id="UP000234951">
    <property type="component" value="Unassembled WGS sequence"/>
</dbReference>
<dbReference type="AlphaFoldDB" id="A0A2N5GM69"/>
<accession>A0A2N5GM69</accession>
<dbReference type="InterPro" id="IPR025164">
    <property type="entry name" value="Toastrack_DUF4097"/>
</dbReference>